<feature type="transmembrane region" description="Helical" evidence="8">
    <location>
        <begin position="50"/>
        <end position="69"/>
    </location>
</feature>
<evidence type="ECO:0000256" key="8">
    <source>
        <dbReference type="RuleBase" id="RU365088"/>
    </source>
</evidence>
<dbReference type="GO" id="GO:0042910">
    <property type="term" value="F:xenobiotic transmembrane transporter activity"/>
    <property type="evidence" value="ECO:0007669"/>
    <property type="project" value="InterPro"/>
</dbReference>
<dbReference type="AlphaFoldDB" id="U3A434"/>
<feature type="domain" description="Major facilitator superfamily (MFS) profile" evidence="9">
    <location>
        <begin position="15"/>
        <end position="396"/>
    </location>
</feature>
<dbReference type="PANTHER" id="PTHR23502">
    <property type="entry name" value="MAJOR FACILITATOR SUPERFAMILY"/>
    <property type="match status" value="1"/>
</dbReference>
<feature type="transmembrane region" description="Helical" evidence="8">
    <location>
        <begin position="255"/>
        <end position="272"/>
    </location>
</feature>
<keyword evidence="4" id="KW-1003">Cell membrane</keyword>
<dbReference type="EMBL" id="BATJ01000011">
    <property type="protein sequence ID" value="GAD68107.1"/>
    <property type="molecule type" value="Genomic_DNA"/>
</dbReference>
<name>U3A434_VIBPR</name>
<comment type="subcellular location">
    <subcellularLocation>
        <location evidence="8">Cell inner membrane</location>
        <topology evidence="8">Multi-pass membrane protein</topology>
    </subcellularLocation>
    <subcellularLocation>
        <location evidence="1">Cell membrane</location>
        <topology evidence="1">Multi-pass membrane protein</topology>
    </subcellularLocation>
</comment>
<dbReference type="SUPFAM" id="SSF103473">
    <property type="entry name" value="MFS general substrate transporter"/>
    <property type="match status" value="1"/>
</dbReference>
<dbReference type="GO" id="GO:0005886">
    <property type="term" value="C:plasma membrane"/>
    <property type="evidence" value="ECO:0007669"/>
    <property type="project" value="UniProtKB-SubCell"/>
</dbReference>
<keyword evidence="6 8" id="KW-1133">Transmembrane helix</keyword>
<proteinExistence type="inferred from homology"/>
<dbReference type="InterPro" id="IPR036259">
    <property type="entry name" value="MFS_trans_sf"/>
</dbReference>
<dbReference type="PROSITE" id="PS50850">
    <property type="entry name" value="MFS"/>
    <property type="match status" value="1"/>
</dbReference>
<protein>
    <recommendedName>
        <fullName evidence="8">Bcr/CflA family efflux transporter</fullName>
    </recommendedName>
</protein>
<dbReference type="NCBIfam" id="NF008314">
    <property type="entry name" value="PRK11102.1"/>
    <property type="match status" value="1"/>
</dbReference>
<feature type="transmembrane region" description="Helical" evidence="8">
    <location>
        <begin position="106"/>
        <end position="127"/>
    </location>
</feature>
<evidence type="ECO:0000256" key="2">
    <source>
        <dbReference type="ARBA" id="ARBA00006236"/>
    </source>
</evidence>
<organism evidence="10 11">
    <name type="scientific">Vibrio proteolyticus NBRC 13287</name>
    <dbReference type="NCBI Taxonomy" id="1219065"/>
    <lineage>
        <taxon>Bacteria</taxon>
        <taxon>Pseudomonadati</taxon>
        <taxon>Pseudomonadota</taxon>
        <taxon>Gammaproteobacteria</taxon>
        <taxon>Vibrionales</taxon>
        <taxon>Vibrionaceae</taxon>
        <taxon>Vibrio</taxon>
    </lineage>
</organism>
<dbReference type="InterPro" id="IPR004812">
    <property type="entry name" value="Efflux_drug-R_Bcr/CmlA"/>
</dbReference>
<dbReference type="CDD" id="cd17320">
    <property type="entry name" value="MFS_MdfA_MDR_like"/>
    <property type="match status" value="1"/>
</dbReference>
<dbReference type="RefSeq" id="WP_021706078.1">
    <property type="nucleotide sequence ID" value="NZ_BATJ01000011.1"/>
</dbReference>
<dbReference type="NCBIfam" id="TIGR00710">
    <property type="entry name" value="efflux_Bcr_CflA"/>
    <property type="match status" value="1"/>
</dbReference>
<feature type="transmembrane region" description="Helical" evidence="8">
    <location>
        <begin position="312"/>
        <end position="335"/>
    </location>
</feature>
<dbReference type="GO" id="GO:0015385">
    <property type="term" value="F:sodium:proton antiporter activity"/>
    <property type="evidence" value="ECO:0007669"/>
    <property type="project" value="TreeGrafter"/>
</dbReference>
<dbReference type="Proteomes" id="UP000016570">
    <property type="component" value="Unassembled WGS sequence"/>
</dbReference>
<keyword evidence="8" id="KW-0997">Cell inner membrane</keyword>
<evidence type="ECO:0000256" key="1">
    <source>
        <dbReference type="ARBA" id="ARBA00004651"/>
    </source>
</evidence>
<keyword evidence="3 8" id="KW-0813">Transport</keyword>
<evidence type="ECO:0000256" key="7">
    <source>
        <dbReference type="ARBA" id="ARBA00023136"/>
    </source>
</evidence>
<accession>U3A434</accession>
<dbReference type="InterPro" id="IPR011701">
    <property type="entry name" value="MFS"/>
</dbReference>
<evidence type="ECO:0000256" key="5">
    <source>
        <dbReference type="ARBA" id="ARBA00022692"/>
    </source>
</evidence>
<evidence type="ECO:0000313" key="10">
    <source>
        <dbReference type="EMBL" id="GAD68107.1"/>
    </source>
</evidence>
<dbReference type="Pfam" id="PF07690">
    <property type="entry name" value="MFS_1"/>
    <property type="match status" value="1"/>
</dbReference>
<evidence type="ECO:0000259" key="9">
    <source>
        <dbReference type="PROSITE" id="PS50850"/>
    </source>
</evidence>
<feature type="transmembrane region" description="Helical" evidence="8">
    <location>
        <begin position="12"/>
        <end position="30"/>
    </location>
</feature>
<feature type="transmembrane region" description="Helical" evidence="8">
    <location>
        <begin position="139"/>
        <end position="163"/>
    </location>
</feature>
<dbReference type="InterPro" id="IPR020846">
    <property type="entry name" value="MFS_dom"/>
</dbReference>
<feature type="transmembrane region" description="Helical" evidence="8">
    <location>
        <begin position="219"/>
        <end position="243"/>
    </location>
</feature>
<feature type="transmembrane region" description="Helical" evidence="8">
    <location>
        <begin position="347"/>
        <end position="368"/>
    </location>
</feature>
<dbReference type="PANTHER" id="PTHR23502:SF132">
    <property type="entry name" value="POLYAMINE TRANSPORTER 2-RELATED"/>
    <property type="match status" value="1"/>
</dbReference>
<comment type="caution">
    <text evidence="10">The sequence shown here is derived from an EMBL/GenBank/DDBJ whole genome shotgun (WGS) entry which is preliminary data.</text>
</comment>
<feature type="transmembrane region" description="Helical" evidence="8">
    <location>
        <begin position="284"/>
        <end position="306"/>
    </location>
</feature>
<feature type="transmembrane region" description="Helical" evidence="8">
    <location>
        <begin position="374"/>
        <end position="394"/>
    </location>
</feature>
<evidence type="ECO:0000313" key="11">
    <source>
        <dbReference type="Proteomes" id="UP000016570"/>
    </source>
</evidence>
<evidence type="ECO:0000256" key="4">
    <source>
        <dbReference type="ARBA" id="ARBA00022475"/>
    </source>
</evidence>
<comment type="similarity">
    <text evidence="2 8">Belongs to the major facilitator superfamily. Bcr/CmlA family.</text>
</comment>
<evidence type="ECO:0000256" key="3">
    <source>
        <dbReference type="ARBA" id="ARBA00022448"/>
    </source>
</evidence>
<feature type="transmembrane region" description="Helical" evidence="8">
    <location>
        <begin position="81"/>
        <end position="100"/>
    </location>
</feature>
<sequence>MQLTQSGTTKPSLFLYIILGAIGALTPFAIDMYLPAMPAIAEDLAVPASAVQITLTAYSIGFALAQMIHGPLSDSLGRKPVMVVGTLLFGLGCALAANVHSIEMFIALRIVQGMAGAASAVVLQALVRDMFDREDFARTMSFVSLVVTVAPLMAPLVGGYLSLYLGWESIFYVLALLALIIVALVAFCLPETLSAEHRRPFELWATLAAYGALSRDMRVLCLVLCGAFSFAGMFAFLTAGSFVYITLYHIPPEHFGYYFALNIVVMMVITSINGRYVKKVGIPAMLRVGLGMQVLAGMGLVLVELLGLSYPFMVACIMIFVGNVALIGSNAMGLLMSDFPQMAGTVAAVAGTLRFALAGIVGACVSMLSHYGAMPMAVAMCLCGVGSWATFHYASRHLAESSADA</sequence>
<dbReference type="Gene3D" id="1.20.1720.10">
    <property type="entry name" value="Multidrug resistance protein D"/>
    <property type="match status" value="1"/>
</dbReference>
<dbReference type="GO" id="GO:1990961">
    <property type="term" value="P:xenobiotic detoxification by transmembrane export across the plasma membrane"/>
    <property type="evidence" value="ECO:0007669"/>
    <property type="project" value="InterPro"/>
</dbReference>
<feature type="transmembrane region" description="Helical" evidence="8">
    <location>
        <begin position="169"/>
        <end position="189"/>
    </location>
</feature>
<reference evidence="10 11" key="1">
    <citation type="submission" date="2013-09" db="EMBL/GenBank/DDBJ databases">
        <title>Whole genome shotgun sequence of Vibrio proteolyticus NBRC 13287.</title>
        <authorList>
            <person name="Isaki S."/>
            <person name="Hosoyama A."/>
            <person name="Numata M."/>
            <person name="Hashimoto M."/>
            <person name="Hosoyama Y."/>
            <person name="Tsuchikane K."/>
            <person name="Noguchi M."/>
            <person name="Hirakata S."/>
            <person name="Ichikawa N."/>
            <person name="Ohji S."/>
            <person name="Yamazoe A."/>
            <person name="Fujita N."/>
        </authorList>
    </citation>
    <scope>NUCLEOTIDE SEQUENCE [LARGE SCALE GENOMIC DNA]</scope>
    <source>
        <strain evidence="10 11">NBRC 13287</strain>
    </source>
</reference>
<evidence type="ECO:0000256" key="6">
    <source>
        <dbReference type="ARBA" id="ARBA00022989"/>
    </source>
</evidence>
<dbReference type="eggNOG" id="COG2814">
    <property type="taxonomic scope" value="Bacteria"/>
</dbReference>
<dbReference type="STRING" id="1219065.VPR01S_11_01010"/>
<keyword evidence="11" id="KW-1185">Reference proteome</keyword>
<keyword evidence="5 8" id="KW-0812">Transmembrane</keyword>
<keyword evidence="7 8" id="KW-0472">Membrane</keyword>
<gene>
    <name evidence="10" type="primary">bcr</name>
    <name evidence="10" type="ORF">VPR01S_11_01010</name>
</gene>